<dbReference type="EMBL" id="SRYZ01000050">
    <property type="protein sequence ID" value="TGY01142.1"/>
    <property type="molecule type" value="Genomic_DNA"/>
</dbReference>
<dbReference type="AlphaFoldDB" id="A0A4S2AKE0"/>
<accession>A0A4S2AKE0</accession>
<protein>
    <submittedName>
        <fullName evidence="1">Uncharacterized protein</fullName>
    </submittedName>
</protein>
<name>A0A4S2AKE0_9BACE</name>
<reference evidence="1 2" key="1">
    <citation type="submission" date="2019-04" db="EMBL/GenBank/DDBJ databases">
        <title>Microbes associate with the intestines of laboratory mice.</title>
        <authorList>
            <person name="Navarre W."/>
            <person name="Wong E."/>
            <person name="Huang K."/>
            <person name="Tropini C."/>
            <person name="Ng K."/>
            <person name="Yu B."/>
        </authorList>
    </citation>
    <scope>NUCLEOTIDE SEQUENCE [LARGE SCALE GENOMIC DNA]</scope>
    <source>
        <strain evidence="1 2">NM69_E16B</strain>
    </source>
</reference>
<evidence type="ECO:0000313" key="2">
    <source>
        <dbReference type="Proteomes" id="UP000310532"/>
    </source>
</evidence>
<keyword evidence="2" id="KW-1185">Reference proteome</keyword>
<organism evidence="1 2">
    <name type="scientific">Bacteroides muris</name>
    <name type="common">ex Afrizal et al. 2022</name>
    <dbReference type="NCBI Taxonomy" id="2516960"/>
    <lineage>
        <taxon>Bacteria</taxon>
        <taxon>Pseudomonadati</taxon>
        <taxon>Bacteroidota</taxon>
        <taxon>Bacteroidia</taxon>
        <taxon>Bacteroidales</taxon>
        <taxon>Bacteroidaceae</taxon>
        <taxon>Bacteroides</taxon>
    </lineage>
</organism>
<dbReference type="Proteomes" id="UP000310532">
    <property type="component" value="Unassembled WGS sequence"/>
</dbReference>
<evidence type="ECO:0000313" key="1">
    <source>
        <dbReference type="EMBL" id="TGY01142.1"/>
    </source>
</evidence>
<comment type="caution">
    <text evidence="1">The sequence shown here is derived from an EMBL/GenBank/DDBJ whole genome shotgun (WGS) entry which is preliminary data.</text>
</comment>
<proteinExistence type="predicted"/>
<dbReference type="RefSeq" id="WP_136011113.1">
    <property type="nucleotide sequence ID" value="NZ_SRYZ01000050.1"/>
</dbReference>
<sequence length="66" mass="7452">MKNLKDNAMMQEMSLQDMKDVNGGSPWWALYELMCEYLIDNREAITGAYAQVKAEGGTVATDMPFK</sequence>
<gene>
    <name evidence="1" type="ORF">E5355_15855</name>
</gene>